<dbReference type="EMBL" id="BAAAEU010000004">
    <property type="protein sequence ID" value="GAA0707970.1"/>
    <property type="molecule type" value="Genomic_DNA"/>
</dbReference>
<evidence type="ECO:0000256" key="3">
    <source>
        <dbReference type="ARBA" id="ARBA00022695"/>
    </source>
</evidence>
<accession>A0ABN1ID42</accession>
<evidence type="ECO:0000256" key="6">
    <source>
        <dbReference type="ARBA" id="ARBA00022918"/>
    </source>
</evidence>
<dbReference type="PANTHER" id="PTHR34047">
    <property type="entry name" value="NUCLEAR INTRON MATURASE 1, MITOCHONDRIAL-RELATED"/>
    <property type="match status" value="1"/>
</dbReference>
<evidence type="ECO:0000313" key="10">
    <source>
        <dbReference type="EMBL" id="GAA0707970.1"/>
    </source>
</evidence>
<keyword evidence="5" id="KW-0460">Magnesium</keyword>
<evidence type="ECO:0000256" key="7">
    <source>
        <dbReference type="ARBA" id="ARBA00034120"/>
    </source>
</evidence>
<dbReference type="PANTHER" id="PTHR34047:SF7">
    <property type="entry name" value="RNA-DIRECTED DNA POLYMERASE"/>
    <property type="match status" value="1"/>
</dbReference>
<dbReference type="PRINTS" id="PR00866">
    <property type="entry name" value="RNADNAPOLMS"/>
</dbReference>
<dbReference type="Proteomes" id="UP001501523">
    <property type="component" value="Unassembled WGS sequence"/>
</dbReference>
<keyword evidence="4" id="KW-0479">Metal-binding</keyword>
<feature type="domain" description="Reverse transcriptase" evidence="9">
    <location>
        <begin position="70"/>
        <end position="258"/>
    </location>
</feature>
<name>A0ABN1ID42_9GAMM</name>
<sequence length="615" mass="68513">MVWGASRTRPQGTGCSSWSRPPSLMEKSFIVDLSACQTAEHLAAALGIHADLLAALASSDIAPYYRRHAIPKRSSHRKGQARVVFEPATEELRQVHKTINRRLSAYASHRDPSFPPECCYGFVRKRSTLENADQHKGNPLLLRVDIADFFPSIPQPRVADVLMSIGLKLECAHVLSRVLCFNGALVPGLSASPLVANLACRSLDARLLSLAAETGATYTRYADDMTFSGDAVPTLAQVARALEAEGFSVAEKKYRLTKRGQAHFVTGLSIQDILRPHVPKKMKRRLRQELYYSAKYSIEDHLLRCGKKLGEGVNRLDGMVRYVSHIERGTRFDFRLTWERLQARDDVVPSVGSDYGKERRAYFAAVDETIFEARGKRFIAVAFALYEDEKPVDAAVNETRDAYLADAFAPGKKGDIVKRGLHYADTHPLLKAKFIERLPTIPMRVLVGIAELASESGEEKAATYLRAFRWGFANICGRADRGKLALRVEDAPFIVKADVEKAVVQVYELRKVANIPRPAVLPDVVFVGKECAAISLPDFMLGVLGTYVKEYGGNQTESGAASVALVQFERLRDRFTLIHDVDTGRYYSRRTPFHADSLDDRSKRVPSALRSNRET</sequence>
<evidence type="ECO:0000256" key="1">
    <source>
        <dbReference type="ARBA" id="ARBA00012493"/>
    </source>
</evidence>
<evidence type="ECO:0000256" key="8">
    <source>
        <dbReference type="ARBA" id="ARBA00048173"/>
    </source>
</evidence>
<protein>
    <recommendedName>
        <fullName evidence="1">RNA-directed DNA polymerase</fullName>
        <ecNumber evidence="1">2.7.7.49</ecNumber>
    </recommendedName>
</protein>
<keyword evidence="11" id="KW-1185">Reference proteome</keyword>
<evidence type="ECO:0000313" key="11">
    <source>
        <dbReference type="Proteomes" id="UP001501523"/>
    </source>
</evidence>
<gene>
    <name evidence="10" type="ORF">GCM10009105_07120</name>
</gene>
<proteinExistence type="inferred from homology"/>
<dbReference type="EC" id="2.7.7.49" evidence="1"/>
<keyword evidence="3" id="KW-0548">Nucleotidyltransferase</keyword>
<dbReference type="InterPro" id="IPR051083">
    <property type="entry name" value="GrpII_Intron_Splice-Mob/Def"/>
</dbReference>
<dbReference type="InterPro" id="IPR000477">
    <property type="entry name" value="RT_dom"/>
</dbReference>
<evidence type="ECO:0000256" key="2">
    <source>
        <dbReference type="ARBA" id="ARBA00022679"/>
    </source>
</evidence>
<dbReference type="Pfam" id="PF00078">
    <property type="entry name" value="RVT_1"/>
    <property type="match status" value="1"/>
</dbReference>
<evidence type="ECO:0000256" key="4">
    <source>
        <dbReference type="ARBA" id="ARBA00022723"/>
    </source>
</evidence>
<keyword evidence="6" id="KW-0695">RNA-directed DNA polymerase</keyword>
<comment type="caution">
    <text evidence="10">The sequence shown here is derived from an EMBL/GenBank/DDBJ whole genome shotgun (WGS) entry which is preliminary data.</text>
</comment>
<reference evidence="10 11" key="1">
    <citation type="journal article" date="2019" name="Int. J. Syst. Evol. Microbiol.">
        <title>The Global Catalogue of Microorganisms (GCM) 10K type strain sequencing project: providing services to taxonomists for standard genome sequencing and annotation.</title>
        <authorList>
            <consortium name="The Broad Institute Genomics Platform"/>
            <consortium name="The Broad Institute Genome Sequencing Center for Infectious Disease"/>
            <person name="Wu L."/>
            <person name="Ma J."/>
        </authorList>
    </citation>
    <scope>NUCLEOTIDE SEQUENCE [LARGE SCALE GENOMIC DNA]</scope>
    <source>
        <strain evidence="10 11">JCM 15421</strain>
    </source>
</reference>
<keyword evidence="2" id="KW-0808">Transferase</keyword>
<comment type="similarity">
    <text evidence="7">Belongs to the bacterial reverse transcriptase family.</text>
</comment>
<organism evidence="10 11">
    <name type="scientific">Dokdonella soli</name>
    <dbReference type="NCBI Taxonomy" id="529810"/>
    <lineage>
        <taxon>Bacteria</taxon>
        <taxon>Pseudomonadati</taxon>
        <taxon>Pseudomonadota</taxon>
        <taxon>Gammaproteobacteria</taxon>
        <taxon>Lysobacterales</taxon>
        <taxon>Rhodanobacteraceae</taxon>
        <taxon>Dokdonella</taxon>
    </lineage>
</organism>
<evidence type="ECO:0000256" key="5">
    <source>
        <dbReference type="ARBA" id="ARBA00022842"/>
    </source>
</evidence>
<comment type="catalytic activity">
    <reaction evidence="8">
        <text>DNA(n) + a 2'-deoxyribonucleoside 5'-triphosphate = DNA(n+1) + diphosphate</text>
        <dbReference type="Rhea" id="RHEA:22508"/>
        <dbReference type="Rhea" id="RHEA-COMP:17339"/>
        <dbReference type="Rhea" id="RHEA-COMP:17340"/>
        <dbReference type="ChEBI" id="CHEBI:33019"/>
        <dbReference type="ChEBI" id="CHEBI:61560"/>
        <dbReference type="ChEBI" id="CHEBI:173112"/>
        <dbReference type="EC" id="2.7.7.49"/>
    </reaction>
</comment>
<dbReference type="InterPro" id="IPR000123">
    <property type="entry name" value="Reverse_transcriptase_msDNA"/>
</dbReference>
<evidence type="ECO:0000259" key="9">
    <source>
        <dbReference type="Pfam" id="PF00078"/>
    </source>
</evidence>
<dbReference type="CDD" id="cd03487">
    <property type="entry name" value="RT_Bac_retron_II"/>
    <property type="match status" value="1"/>
</dbReference>